<dbReference type="Gene3D" id="3.30.1360.70">
    <property type="entry name" value="Arginyl tRNA synthetase N-terminal domain"/>
    <property type="match status" value="1"/>
</dbReference>
<keyword evidence="7 10" id="KW-0030">Aminoacyl-tRNA synthetase</keyword>
<comment type="catalytic activity">
    <reaction evidence="9">
        <text>tRNA(Arg) + L-arginine + ATP = L-arginyl-tRNA(Arg) + AMP + diphosphate</text>
        <dbReference type="Rhea" id="RHEA:20301"/>
        <dbReference type="Rhea" id="RHEA-COMP:9658"/>
        <dbReference type="Rhea" id="RHEA-COMP:9673"/>
        <dbReference type="ChEBI" id="CHEBI:30616"/>
        <dbReference type="ChEBI" id="CHEBI:32682"/>
        <dbReference type="ChEBI" id="CHEBI:33019"/>
        <dbReference type="ChEBI" id="CHEBI:78442"/>
        <dbReference type="ChEBI" id="CHEBI:78513"/>
        <dbReference type="ChEBI" id="CHEBI:456215"/>
        <dbReference type="EC" id="6.1.1.19"/>
    </reaction>
</comment>
<dbReference type="InterPro" id="IPR001412">
    <property type="entry name" value="aa-tRNA-synth_I_CS"/>
</dbReference>
<evidence type="ECO:0000256" key="10">
    <source>
        <dbReference type="RuleBase" id="RU363038"/>
    </source>
</evidence>
<keyword evidence="4 10" id="KW-0547">Nucleotide-binding</keyword>
<dbReference type="SMART" id="SM00836">
    <property type="entry name" value="DALR_1"/>
    <property type="match status" value="1"/>
</dbReference>
<dbReference type="InterPro" id="IPR036695">
    <property type="entry name" value="Arg-tRNA-synth_N_sf"/>
</dbReference>
<dbReference type="SUPFAM" id="SSF47323">
    <property type="entry name" value="Anticodon-binding domain of a subclass of class I aminoacyl-tRNA synthetases"/>
    <property type="match status" value="1"/>
</dbReference>
<reference evidence="12 13" key="1">
    <citation type="submission" date="2016-04" db="EMBL/GenBank/DDBJ databases">
        <title>A degradative enzymes factory behind the ericoid mycorrhizal symbiosis.</title>
        <authorList>
            <consortium name="DOE Joint Genome Institute"/>
            <person name="Martino E."/>
            <person name="Morin E."/>
            <person name="Grelet G."/>
            <person name="Kuo A."/>
            <person name="Kohler A."/>
            <person name="Daghino S."/>
            <person name="Barry K."/>
            <person name="Choi C."/>
            <person name="Cichocki N."/>
            <person name="Clum A."/>
            <person name="Copeland A."/>
            <person name="Hainaut M."/>
            <person name="Haridas S."/>
            <person name="Labutti K."/>
            <person name="Lindquist E."/>
            <person name="Lipzen A."/>
            <person name="Khouja H.-R."/>
            <person name="Murat C."/>
            <person name="Ohm R."/>
            <person name="Olson A."/>
            <person name="Spatafora J."/>
            <person name="Veneault-Fourrey C."/>
            <person name="Henrissat B."/>
            <person name="Grigoriev I."/>
            <person name="Martin F."/>
            <person name="Perotto S."/>
        </authorList>
    </citation>
    <scope>NUCLEOTIDE SEQUENCE [LARGE SCALE GENOMIC DNA]</scope>
    <source>
        <strain evidence="12 13">E</strain>
    </source>
</reference>
<dbReference type="InParanoid" id="A0A2J6T9L0"/>
<evidence type="ECO:0000256" key="5">
    <source>
        <dbReference type="ARBA" id="ARBA00022840"/>
    </source>
</evidence>
<evidence type="ECO:0000256" key="7">
    <source>
        <dbReference type="ARBA" id="ARBA00023146"/>
    </source>
</evidence>
<dbReference type="InterPro" id="IPR014729">
    <property type="entry name" value="Rossmann-like_a/b/a_fold"/>
</dbReference>
<dbReference type="RefSeq" id="XP_024736603.1">
    <property type="nucleotide sequence ID" value="XM_024883156.1"/>
</dbReference>
<evidence type="ECO:0000256" key="4">
    <source>
        <dbReference type="ARBA" id="ARBA00022741"/>
    </source>
</evidence>
<dbReference type="InterPro" id="IPR009080">
    <property type="entry name" value="tRNAsynth_Ia_anticodon-bd"/>
</dbReference>
<dbReference type="Gene3D" id="1.10.730.10">
    <property type="entry name" value="Isoleucyl-tRNA Synthetase, Domain 1"/>
    <property type="match status" value="1"/>
</dbReference>
<dbReference type="EC" id="6.1.1.19" evidence="2"/>
<dbReference type="Gene3D" id="3.40.50.620">
    <property type="entry name" value="HUPs"/>
    <property type="match status" value="1"/>
</dbReference>
<keyword evidence="3 10" id="KW-0436">Ligase</keyword>
<dbReference type="GeneID" id="36591233"/>
<dbReference type="SUPFAM" id="SSF52374">
    <property type="entry name" value="Nucleotidylyl transferase"/>
    <property type="match status" value="1"/>
</dbReference>
<comment type="similarity">
    <text evidence="1 10">Belongs to the class-I aminoacyl-tRNA synthetase family.</text>
</comment>
<dbReference type="GO" id="GO:0005739">
    <property type="term" value="C:mitochondrion"/>
    <property type="evidence" value="ECO:0007669"/>
    <property type="project" value="TreeGrafter"/>
</dbReference>
<evidence type="ECO:0000256" key="6">
    <source>
        <dbReference type="ARBA" id="ARBA00022917"/>
    </source>
</evidence>
<dbReference type="GO" id="GO:0005524">
    <property type="term" value="F:ATP binding"/>
    <property type="evidence" value="ECO:0007669"/>
    <property type="project" value="UniProtKB-KW"/>
</dbReference>
<dbReference type="OrthoDB" id="68056at2759"/>
<name>A0A2J6T9L0_9HELO</name>
<evidence type="ECO:0000259" key="11">
    <source>
        <dbReference type="SMART" id="SM00836"/>
    </source>
</evidence>
<dbReference type="PROSITE" id="PS00178">
    <property type="entry name" value="AA_TRNA_LIGASE_I"/>
    <property type="match status" value="1"/>
</dbReference>
<sequence>MATTSLPSLQAFVAELGLGPVPFFASADVLTDPMDLCHSYLAEHFQRLVEADPESVYKAIQPPSTIQDGDLDIVLPRLKLPGGRPKELAGELLIQIQPHALFGVPFQDGIHIRFFLSPKIIPRLFLPYISDRKPTYGIEKPRSLRDDPESRRKKVVVEFSSPNIAQDFTAGHLRSTILGAFVANMYEAVGWDVVRINFLGDWGKHLGLLGLGWQKYDSAHKVDDQTNLFRYIHDLYNKMEEELRPELEARKNARDTGQDATILELEGLFAERDATFKGMEDGEPGAIALWKKLRDITVEYYVETYGRLNLKFDEYSGESEVSLNPEAVVEVAAILESRGIYEEQDGAWVIDYEKYGTKLDKGIVRGRNGSTTYLLRDIATVFDRLKRHSFDKMIYVVCEQDVHFRQVFRAVELMGHPDIADKLEHITFAKASRRSSHLGDAQLLGDILDQREDFMREVVGTGPDEYHIEGGDAVAKAMGVSSLVVQELRSKKGHGNNTDLSLLALEGETGPDLLRCHARLCSALAGIGVNLKLEEIPHIDYSSLWAPPWCDLLRLMARYPGIIKSAFHTMDPATILTYLFQMVEEITSCLEEAEEDESGGEGSSVGSKYAARSVLYDSARQTLENGMKLLGITPIIN</sequence>
<dbReference type="PANTHER" id="PTHR11956">
    <property type="entry name" value="ARGINYL-TRNA SYNTHETASE"/>
    <property type="match status" value="1"/>
</dbReference>
<dbReference type="InterPro" id="IPR035684">
    <property type="entry name" value="ArgRS_core"/>
</dbReference>
<dbReference type="InterPro" id="IPR008909">
    <property type="entry name" value="DALR_anticod-bd"/>
</dbReference>
<dbReference type="GO" id="GO:0032543">
    <property type="term" value="P:mitochondrial translation"/>
    <property type="evidence" value="ECO:0007669"/>
    <property type="project" value="TreeGrafter"/>
</dbReference>
<dbReference type="InterPro" id="IPR001278">
    <property type="entry name" value="Arg-tRNA-ligase"/>
</dbReference>
<organism evidence="12 13">
    <name type="scientific">Hyaloscypha bicolor E</name>
    <dbReference type="NCBI Taxonomy" id="1095630"/>
    <lineage>
        <taxon>Eukaryota</taxon>
        <taxon>Fungi</taxon>
        <taxon>Dikarya</taxon>
        <taxon>Ascomycota</taxon>
        <taxon>Pezizomycotina</taxon>
        <taxon>Leotiomycetes</taxon>
        <taxon>Helotiales</taxon>
        <taxon>Hyaloscyphaceae</taxon>
        <taxon>Hyaloscypha</taxon>
        <taxon>Hyaloscypha bicolor</taxon>
    </lineage>
</organism>
<feature type="domain" description="DALR anticodon binding" evidence="11">
    <location>
        <begin position="513"/>
        <end position="635"/>
    </location>
</feature>
<dbReference type="NCBIfam" id="TIGR00456">
    <property type="entry name" value="argS"/>
    <property type="match status" value="1"/>
</dbReference>
<keyword evidence="5 10" id="KW-0067">ATP-binding</keyword>
<gene>
    <name evidence="12" type="ORF">K444DRAFT_630088</name>
</gene>
<keyword evidence="13" id="KW-1185">Reference proteome</keyword>
<dbReference type="PRINTS" id="PR01038">
    <property type="entry name" value="TRNASYNTHARG"/>
</dbReference>
<dbReference type="Proteomes" id="UP000235371">
    <property type="component" value="Unassembled WGS sequence"/>
</dbReference>
<proteinExistence type="inferred from homology"/>
<evidence type="ECO:0000313" key="12">
    <source>
        <dbReference type="EMBL" id="PMD59699.1"/>
    </source>
</evidence>
<evidence type="ECO:0000256" key="2">
    <source>
        <dbReference type="ARBA" id="ARBA00012837"/>
    </source>
</evidence>
<evidence type="ECO:0000256" key="8">
    <source>
        <dbReference type="ARBA" id="ARBA00033033"/>
    </source>
</evidence>
<evidence type="ECO:0000313" key="13">
    <source>
        <dbReference type="Proteomes" id="UP000235371"/>
    </source>
</evidence>
<dbReference type="GO" id="GO:0004814">
    <property type="term" value="F:arginine-tRNA ligase activity"/>
    <property type="evidence" value="ECO:0007669"/>
    <property type="project" value="UniProtKB-EC"/>
</dbReference>
<protein>
    <recommendedName>
        <fullName evidence="2">arginine--tRNA ligase</fullName>
        <ecNumber evidence="2">6.1.1.19</ecNumber>
    </recommendedName>
    <alternativeName>
        <fullName evidence="8">Arginyl-tRNA synthetase</fullName>
    </alternativeName>
</protein>
<dbReference type="EMBL" id="KZ613813">
    <property type="protein sequence ID" value="PMD59699.1"/>
    <property type="molecule type" value="Genomic_DNA"/>
</dbReference>
<dbReference type="Pfam" id="PF05746">
    <property type="entry name" value="DALR_1"/>
    <property type="match status" value="1"/>
</dbReference>
<evidence type="ECO:0000256" key="9">
    <source>
        <dbReference type="ARBA" id="ARBA00049339"/>
    </source>
</evidence>
<dbReference type="GO" id="GO:0006420">
    <property type="term" value="P:arginyl-tRNA aminoacylation"/>
    <property type="evidence" value="ECO:0007669"/>
    <property type="project" value="InterPro"/>
</dbReference>
<dbReference type="AlphaFoldDB" id="A0A2J6T9L0"/>
<dbReference type="PANTHER" id="PTHR11956:SF11">
    <property type="entry name" value="ARGININE--TRNA LIGASE, MITOCHONDRIAL-RELATED"/>
    <property type="match status" value="1"/>
</dbReference>
<dbReference type="STRING" id="1095630.A0A2J6T9L0"/>
<evidence type="ECO:0000256" key="3">
    <source>
        <dbReference type="ARBA" id="ARBA00022598"/>
    </source>
</evidence>
<keyword evidence="6 10" id="KW-0648">Protein biosynthesis</keyword>
<dbReference type="SUPFAM" id="SSF55190">
    <property type="entry name" value="Arginyl-tRNA synthetase (ArgRS), N-terminal 'additional' domain"/>
    <property type="match status" value="1"/>
</dbReference>
<evidence type="ECO:0000256" key="1">
    <source>
        <dbReference type="ARBA" id="ARBA00005594"/>
    </source>
</evidence>
<dbReference type="Pfam" id="PF00750">
    <property type="entry name" value="tRNA-synt_1d"/>
    <property type="match status" value="1"/>
</dbReference>
<accession>A0A2J6T9L0</accession>